<evidence type="ECO:0000313" key="2">
    <source>
        <dbReference type="EMBL" id="GBM49645.1"/>
    </source>
</evidence>
<protein>
    <submittedName>
        <fullName evidence="2">Uncharacterized protein</fullName>
    </submittedName>
</protein>
<name>A0A4Y2GAA4_ARAVE</name>
<comment type="caution">
    <text evidence="2">The sequence shown here is derived from an EMBL/GenBank/DDBJ whole genome shotgun (WGS) entry which is preliminary data.</text>
</comment>
<feature type="region of interest" description="Disordered" evidence="1">
    <location>
        <begin position="53"/>
        <end position="82"/>
    </location>
</feature>
<organism evidence="2 3">
    <name type="scientific">Araneus ventricosus</name>
    <name type="common">Orbweaver spider</name>
    <name type="synonym">Epeira ventricosa</name>
    <dbReference type="NCBI Taxonomy" id="182803"/>
    <lineage>
        <taxon>Eukaryota</taxon>
        <taxon>Metazoa</taxon>
        <taxon>Ecdysozoa</taxon>
        <taxon>Arthropoda</taxon>
        <taxon>Chelicerata</taxon>
        <taxon>Arachnida</taxon>
        <taxon>Araneae</taxon>
        <taxon>Araneomorphae</taxon>
        <taxon>Entelegynae</taxon>
        <taxon>Araneoidea</taxon>
        <taxon>Araneidae</taxon>
        <taxon>Araneus</taxon>
    </lineage>
</organism>
<dbReference type="EMBL" id="BGPR01001266">
    <property type="protein sequence ID" value="GBM49645.1"/>
    <property type="molecule type" value="Genomic_DNA"/>
</dbReference>
<reference evidence="2 3" key="1">
    <citation type="journal article" date="2019" name="Sci. Rep.">
        <title>Orb-weaving spider Araneus ventricosus genome elucidates the spidroin gene catalogue.</title>
        <authorList>
            <person name="Kono N."/>
            <person name="Nakamura H."/>
            <person name="Ohtoshi R."/>
            <person name="Moran D.A.P."/>
            <person name="Shinohara A."/>
            <person name="Yoshida Y."/>
            <person name="Fujiwara M."/>
            <person name="Mori M."/>
            <person name="Tomita M."/>
            <person name="Arakawa K."/>
        </authorList>
    </citation>
    <scope>NUCLEOTIDE SEQUENCE [LARGE SCALE GENOMIC DNA]</scope>
</reference>
<accession>A0A4Y2GAA4</accession>
<dbReference type="AlphaFoldDB" id="A0A4Y2GAA4"/>
<keyword evidence="3" id="KW-1185">Reference proteome</keyword>
<evidence type="ECO:0000256" key="1">
    <source>
        <dbReference type="SAM" id="MobiDB-lite"/>
    </source>
</evidence>
<proteinExistence type="predicted"/>
<dbReference type="Proteomes" id="UP000499080">
    <property type="component" value="Unassembled WGS sequence"/>
</dbReference>
<sequence>MLSCSKQHHQPLNPASGHPSPDAGVSSVDGAVQWVGLEMETNVSNHGNHSALLRLSPLNEPSPYDCEVKTEGGRQKREKNKK</sequence>
<feature type="region of interest" description="Disordered" evidence="1">
    <location>
        <begin position="1"/>
        <end position="29"/>
    </location>
</feature>
<feature type="compositionally biased region" description="Basic and acidic residues" evidence="1">
    <location>
        <begin position="66"/>
        <end position="75"/>
    </location>
</feature>
<evidence type="ECO:0000313" key="3">
    <source>
        <dbReference type="Proteomes" id="UP000499080"/>
    </source>
</evidence>
<gene>
    <name evidence="2" type="ORF">AVEN_3228_1</name>
</gene>